<dbReference type="STRING" id="1424294.Gferi_17935"/>
<evidence type="ECO:0000313" key="1">
    <source>
        <dbReference type="EMBL" id="AOT71269.1"/>
    </source>
</evidence>
<organism evidence="1 2">
    <name type="scientific">Geosporobacter ferrireducens</name>
    <dbReference type="NCBI Taxonomy" id="1424294"/>
    <lineage>
        <taxon>Bacteria</taxon>
        <taxon>Bacillati</taxon>
        <taxon>Bacillota</taxon>
        <taxon>Clostridia</taxon>
        <taxon>Peptostreptococcales</taxon>
        <taxon>Thermotaleaceae</taxon>
        <taxon>Geosporobacter</taxon>
    </lineage>
</organism>
<dbReference type="InterPro" id="IPR017587">
    <property type="entry name" value="YqeC"/>
</dbReference>
<dbReference type="Proteomes" id="UP000095743">
    <property type="component" value="Chromosome"/>
</dbReference>
<reference evidence="1 2" key="1">
    <citation type="submission" date="2016-09" db="EMBL/GenBank/DDBJ databases">
        <title>Genomic analysis reveals versatility of anaerobic energy metabolism of Geosporobacter ferrireducens IRF9 of phylum Firmicutes.</title>
        <authorList>
            <person name="Kim S.-J."/>
        </authorList>
    </citation>
    <scope>NUCLEOTIDE SEQUENCE [LARGE SCALE GENOMIC DNA]</scope>
    <source>
        <strain evidence="1 2">IRF9</strain>
    </source>
</reference>
<dbReference type="KEGG" id="gfe:Gferi_17935"/>
<evidence type="ECO:0008006" key="3">
    <source>
        <dbReference type="Google" id="ProtNLM"/>
    </source>
</evidence>
<dbReference type="NCBIfam" id="TIGR03172">
    <property type="entry name" value="selenium cofactor biosynthesis protein YqeC"/>
    <property type="match status" value="1"/>
</dbReference>
<proteinExistence type="predicted"/>
<gene>
    <name evidence="1" type="ORF">Gferi_17935</name>
</gene>
<accession>A0A1D8GK39</accession>
<dbReference type="RefSeq" id="WP_069978921.1">
    <property type="nucleotide sequence ID" value="NZ_CP017269.1"/>
</dbReference>
<name>A0A1D8GK39_9FIRM</name>
<dbReference type="AlphaFoldDB" id="A0A1D8GK39"/>
<sequence length="249" mass="28491">MHRFIDFFPLKKGQMTAFVGCGGKTSLIEGIITEAENFNLPVIHTTTTKIYPPKERKFILGSDIQELIEGIKSVGDSLVTAAYAIDSGESKLLGFPVKWFNTLLQEFPGYCMLIEADGCRGQSIKIYRENEPCLPPETDRVVILTGMDAFTCCRIEEKMHRYDLFQRFFPNKKFYTLQDRIDILFHSKGLITKIPKEIKKVLFLNKVTEATLEQARMIADLLLEKAAEQLDGVLIGNTFEKPMIYEYRK</sequence>
<keyword evidence="2" id="KW-1185">Reference proteome</keyword>
<protein>
    <recommendedName>
        <fullName evidence="3">Selenium-dependent hydroxylase accessory protein YqeC</fullName>
    </recommendedName>
</protein>
<dbReference type="Pfam" id="PF19842">
    <property type="entry name" value="YqeC"/>
    <property type="match status" value="1"/>
</dbReference>
<evidence type="ECO:0000313" key="2">
    <source>
        <dbReference type="Proteomes" id="UP000095743"/>
    </source>
</evidence>
<dbReference type="OrthoDB" id="368187at2"/>
<dbReference type="EMBL" id="CP017269">
    <property type="protein sequence ID" value="AOT71269.1"/>
    <property type="molecule type" value="Genomic_DNA"/>
</dbReference>